<feature type="region of interest" description="Disordered" evidence="1">
    <location>
        <begin position="1"/>
        <end position="32"/>
    </location>
</feature>
<dbReference type="EMBL" id="BPLR01002757">
    <property type="protein sequence ID" value="GIX77465.1"/>
    <property type="molecule type" value="Genomic_DNA"/>
</dbReference>
<feature type="compositionally biased region" description="Low complexity" evidence="1">
    <location>
        <begin position="1"/>
        <end position="17"/>
    </location>
</feature>
<organism evidence="2 3">
    <name type="scientific">Caerostris extrusa</name>
    <name type="common">Bark spider</name>
    <name type="synonym">Caerostris bankana</name>
    <dbReference type="NCBI Taxonomy" id="172846"/>
    <lineage>
        <taxon>Eukaryota</taxon>
        <taxon>Metazoa</taxon>
        <taxon>Ecdysozoa</taxon>
        <taxon>Arthropoda</taxon>
        <taxon>Chelicerata</taxon>
        <taxon>Arachnida</taxon>
        <taxon>Araneae</taxon>
        <taxon>Araneomorphae</taxon>
        <taxon>Entelegynae</taxon>
        <taxon>Araneoidea</taxon>
        <taxon>Araneidae</taxon>
        <taxon>Caerostris</taxon>
    </lineage>
</organism>
<evidence type="ECO:0000313" key="3">
    <source>
        <dbReference type="Proteomes" id="UP001054945"/>
    </source>
</evidence>
<protein>
    <submittedName>
        <fullName evidence="2">Uncharacterized protein</fullName>
    </submittedName>
</protein>
<sequence length="92" mass="10334">MGANWSPSSCLLSSTPSAIGFPGSPCDSDKKSPRYRTIMTHQLYSIISVVYSPGRHVCLRRGNKRSKVRRIAIGRGCSRAFAEEEERSRRFK</sequence>
<evidence type="ECO:0000313" key="2">
    <source>
        <dbReference type="EMBL" id="GIX77465.1"/>
    </source>
</evidence>
<gene>
    <name evidence="2" type="ORF">CEXT_563511</name>
</gene>
<name>A0AAV4N0V1_CAEEX</name>
<dbReference type="Proteomes" id="UP001054945">
    <property type="component" value="Unassembled WGS sequence"/>
</dbReference>
<dbReference type="AlphaFoldDB" id="A0AAV4N0V1"/>
<proteinExistence type="predicted"/>
<reference evidence="2 3" key="1">
    <citation type="submission" date="2021-06" db="EMBL/GenBank/DDBJ databases">
        <title>Caerostris extrusa draft genome.</title>
        <authorList>
            <person name="Kono N."/>
            <person name="Arakawa K."/>
        </authorList>
    </citation>
    <scope>NUCLEOTIDE SEQUENCE [LARGE SCALE GENOMIC DNA]</scope>
</reference>
<keyword evidence="3" id="KW-1185">Reference proteome</keyword>
<comment type="caution">
    <text evidence="2">The sequence shown here is derived from an EMBL/GenBank/DDBJ whole genome shotgun (WGS) entry which is preliminary data.</text>
</comment>
<evidence type="ECO:0000256" key="1">
    <source>
        <dbReference type="SAM" id="MobiDB-lite"/>
    </source>
</evidence>
<accession>A0AAV4N0V1</accession>